<dbReference type="EMBL" id="BJZQ01000020">
    <property type="protein sequence ID" value="GEO90499.1"/>
    <property type="molecule type" value="Genomic_DNA"/>
</dbReference>
<keyword evidence="3" id="KW-1185">Reference proteome</keyword>
<name>A0A512HYG4_9ACTN</name>
<evidence type="ECO:0000313" key="3">
    <source>
        <dbReference type="Proteomes" id="UP000321769"/>
    </source>
</evidence>
<feature type="domain" description="SnoaL-like" evidence="1">
    <location>
        <begin position="8"/>
        <end position="104"/>
    </location>
</feature>
<accession>A0A512HYG4</accession>
<dbReference type="AlphaFoldDB" id="A0A512HYG4"/>
<dbReference type="Proteomes" id="UP000321769">
    <property type="component" value="Unassembled WGS sequence"/>
</dbReference>
<sequence>MNACELMTRLCDVIDAHDWDALPALLHDDFICRYVHTGETFGRDSWVRLNAEYPGFDHMVLEDLVGSDKRAVGRCQVTVFVEGRLVHFEVATFITVRDARISEMTEVWTDVALTPDPGTRPN</sequence>
<protein>
    <recommendedName>
        <fullName evidence="1">SnoaL-like domain-containing protein</fullName>
    </recommendedName>
</protein>
<dbReference type="InterPro" id="IPR032710">
    <property type="entry name" value="NTF2-like_dom_sf"/>
</dbReference>
<reference evidence="2 3" key="1">
    <citation type="submission" date="2019-07" db="EMBL/GenBank/DDBJ databases">
        <title>Whole genome shotgun sequence of Aeromicrobium flavum NBRC 107625.</title>
        <authorList>
            <person name="Hosoyama A."/>
            <person name="Uohara A."/>
            <person name="Ohji S."/>
            <person name="Ichikawa N."/>
        </authorList>
    </citation>
    <scope>NUCLEOTIDE SEQUENCE [LARGE SCALE GENOMIC DNA]</scope>
    <source>
        <strain evidence="2 3">NBRC 107625</strain>
    </source>
</reference>
<proteinExistence type="predicted"/>
<evidence type="ECO:0000313" key="2">
    <source>
        <dbReference type="EMBL" id="GEO90499.1"/>
    </source>
</evidence>
<evidence type="ECO:0000259" key="1">
    <source>
        <dbReference type="Pfam" id="PF12680"/>
    </source>
</evidence>
<dbReference type="Gene3D" id="3.10.450.50">
    <property type="match status" value="1"/>
</dbReference>
<dbReference type="Pfam" id="PF12680">
    <property type="entry name" value="SnoaL_2"/>
    <property type="match status" value="1"/>
</dbReference>
<organism evidence="2 3">
    <name type="scientific">Aeromicrobium flavum</name>
    <dbReference type="NCBI Taxonomy" id="416568"/>
    <lineage>
        <taxon>Bacteria</taxon>
        <taxon>Bacillati</taxon>
        <taxon>Actinomycetota</taxon>
        <taxon>Actinomycetes</taxon>
        <taxon>Propionibacteriales</taxon>
        <taxon>Nocardioidaceae</taxon>
        <taxon>Aeromicrobium</taxon>
    </lineage>
</organism>
<comment type="caution">
    <text evidence="2">The sequence shown here is derived from an EMBL/GenBank/DDBJ whole genome shotgun (WGS) entry which is preliminary data.</text>
</comment>
<dbReference type="SUPFAM" id="SSF54427">
    <property type="entry name" value="NTF2-like"/>
    <property type="match status" value="1"/>
</dbReference>
<gene>
    <name evidence="2" type="ORF">AFL01nite_28260</name>
</gene>
<dbReference type="InterPro" id="IPR037401">
    <property type="entry name" value="SnoaL-like"/>
</dbReference>